<evidence type="ECO:0000256" key="8">
    <source>
        <dbReference type="SAM" id="MobiDB-lite"/>
    </source>
</evidence>
<feature type="region of interest" description="Disordered" evidence="8">
    <location>
        <begin position="325"/>
        <end position="349"/>
    </location>
</feature>
<keyword evidence="6" id="KW-0966">Cell projection</keyword>
<keyword evidence="4 7" id="KW-0175">Coiled coil</keyword>
<comment type="subcellular location">
    <subcellularLocation>
        <location evidence="1">Cell projection</location>
        <location evidence="1">Cilium</location>
    </subcellularLocation>
</comment>
<gene>
    <name evidence="9" type="ORF">R1sor_005987</name>
</gene>
<dbReference type="PANTHER" id="PTHR31954">
    <property type="entry name" value="CILIA- AND FLAGELLA-ASSOCIATED PROTEIN 157"/>
    <property type="match status" value="1"/>
</dbReference>
<evidence type="ECO:0000313" key="9">
    <source>
        <dbReference type="EMBL" id="KAL3692336.1"/>
    </source>
</evidence>
<dbReference type="PANTHER" id="PTHR31954:SF1">
    <property type="entry name" value="CILIA- AND FLAGELLA-ASSOCIATED PROTEIN 157"/>
    <property type="match status" value="1"/>
</dbReference>
<dbReference type="GO" id="GO:0005929">
    <property type="term" value="C:cilium"/>
    <property type="evidence" value="ECO:0007669"/>
    <property type="project" value="UniProtKB-SubCell"/>
</dbReference>
<evidence type="ECO:0000256" key="5">
    <source>
        <dbReference type="ARBA" id="ARBA00023069"/>
    </source>
</evidence>
<feature type="coiled-coil region" evidence="7">
    <location>
        <begin position="140"/>
        <end position="200"/>
    </location>
</feature>
<evidence type="ECO:0000256" key="7">
    <source>
        <dbReference type="SAM" id="Coils"/>
    </source>
</evidence>
<evidence type="ECO:0000256" key="6">
    <source>
        <dbReference type="ARBA" id="ARBA00023273"/>
    </source>
</evidence>
<reference evidence="9 10" key="1">
    <citation type="submission" date="2024-09" db="EMBL/GenBank/DDBJ databases">
        <title>Chromosome-scale assembly of Riccia sorocarpa.</title>
        <authorList>
            <person name="Paukszto L."/>
        </authorList>
    </citation>
    <scope>NUCLEOTIDE SEQUENCE [LARGE SCALE GENOMIC DNA]</scope>
    <source>
        <strain evidence="9">LP-2024</strain>
        <tissue evidence="9">Aerial parts of the thallus</tissue>
    </source>
</reference>
<evidence type="ECO:0000313" key="10">
    <source>
        <dbReference type="Proteomes" id="UP001633002"/>
    </source>
</evidence>
<evidence type="ECO:0000256" key="1">
    <source>
        <dbReference type="ARBA" id="ARBA00004138"/>
    </source>
</evidence>
<evidence type="ECO:0000256" key="3">
    <source>
        <dbReference type="ARBA" id="ARBA00014087"/>
    </source>
</evidence>
<evidence type="ECO:0000256" key="2">
    <source>
        <dbReference type="ARBA" id="ARBA00010841"/>
    </source>
</evidence>
<dbReference type="AlphaFoldDB" id="A0ABD3HQC7"/>
<organism evidence="9 10">
    <name type="scientific">Riccia sorocarpa</name>
    <dbReference type="NCBI Taxonomy" id="122646"/>
    <lineage>
        <taxon>Eukaryota</taxon>
        <taxon>Viridiplantae</taxon>
        <taxon>Streptophyta</taxon>
        <taxon>Embryophyta</taxon>
        <taxon>Marchantiophyta</taxon>
        <taxon>Marchantiopsida</taxon>
        <taxon>Marchantiidae</taxon>
        <taxon>Marchantiales</taxon>
        <taxon>Ricciaceae</taxon>
        <taxon>Riccia</taxon>
    </lineage>
</organism>
<evidence type="ECO:0000256" key="4">
    <source>
        <dbReference type="ARBA" id="ARBA00023054"/>
    </source>
</evidence>
<sequence length="364" mass="42116">MAKDGKKGKLDDGTMYKQLCIEKGLECVIMEDKCRKLEARSMHMEEVFEQITKNTEGKIANLEEIVSYLNSEEAKKAEKIADLEAQVVKLETELKETTERLNKELDDSKAKHEFEYNTLKLQMESANVKLREMHDFSLRKAAMETELISLKEQLAKEQRDHAEAISDVERSAVQERERLKKEIERRVEETKQQMTRLMEEQLHQMEDDLSFKNHLYQKTSRILVYKLRELEKQMKEAAATAAIKEEPEDEGVKKHQEQELQALLNLSAEPAVEKEELSPAAKTGEEAMRFLYACLEDLELDRLIEAKEDHDKVELDHRLETGEKFELSTANSTPGATLIPLPTPPQDVKSLDNLTVQERQEMLK</sequence>
<dbReference type="EMBL" id="JBJQOH010000003">
    <property type="protein sequence ID" value="KAL3692336.1"/>
    <property type="molecule type" value="Genomic_DNA"/>
</dbReference>
<keyword evidence="5" id="KW-0969">Cilium</keyword>
<keyword evidence="10" id="KW-1185">Reference proteome</keyword>
<name>A0ABD3HQC7_9MARC</name>
<dbReference type="InterPro" id="IPR038844">
    <property type="entry name" value="CFAP157"/>
</dbReference>
<feature type="coiled-coil region" evidence="7">
    <location>
        <begin position="73"/>
        <end position="111"/>
    </location>
</feature>
<proteinExistence type="inferred from homology"/>
<dbReference type="Proteomes" id="UP001633002">
    <property type="component" value="Unassembled WGS sequence"/>
</dbReference>
<accession>A0ABD3HQC7</accession>
<protein>
    <recommendedName>
        <fullName evidence="3">Cilia- and flagella-associated protein 157</fullName>
    </recommendedName>
</protein>
<comment type="similarity">
    <text evidence="2">Belongs to the CFAP157 family.</text>
</comment>
<comment type="caution">
    <text evidence="9">The sequence shown here is derived from an EMBL/GenBank/DDBJ whole genome shotgun (WGS) entry which is preliminary data.</text>
</comment>